<sequence length="161" mass="17884">MDWTFWLETFNLWVVLIPLLLGYGIGRWLERRHYRSIREREQALRHVVALNTRYVPEGVEAGSTQLVTGGVVISSDYFKTFVAGFRTFFGGRVRGYETLLERARREALLRLKAQAEAAGSTLVIGVRFQSTTIAGSATPSVEIMAFGTALIGTQRAVTAAA</sequence>
<gene>
    <name evidence="3" type="ORF">ACG00Y_10490</name>
</gene>
<proteinExistence type="inferred from homology"/>
<feature type="transmembrane region" description="Helical" evidence="2">
    <location>
        <begin position="12"/>
        <end position="29"/>
    </location>
</feature>
<accession>A0ABW7F2K5</accession>
<comment type="similarity">
    <text evidence="1">Belongs to the UPF0145 family.</text>
</comment>
<organism evidence="3 4">
    <name type="scientific">Pelomonas parva</name>
    <dbReference type="NCBI Taxonomy" id="3299032"/>
    <lineage>
        <taxon>Bacteria</taxon>
        <taxon>Pseudomonadati</taxon>
        <taxon>Pseudomonadota</taxon>
        <taxon>Betaproteobacteria</taxon>
        <taxon>Burkholderiales</taxon>
        <taxon>Sphaerotilaceae</taxon>
        <taxon>Roseateles</taxon>
    </lineage>
</organism>
<dbReference type="Gene3D" id="3.30.110.70">
    <property type="entry name" value="Hypothetical protein apc22750. Chain B"/>
    <property type="match status" value="1"/>
</dbReference>
<comment type="caution">
    <text evidence="3">The sequence shown here is derived from an EMBL/GenBank/DDBJ whole genome shotgun (WGS) entry which is preliminary data.</text>
</comment>
<keyword evidence="2" id="KW-0812">Transmembrane</keyword>
<keyword evidence="2" id="KW-0472">Membrane</keyword>
<keyword evidence="4" id="KW-1185">Reference proteome</keyword>
<dbReference type="PANTHER" id="PTHR34068">
    <property type="entry name" value="UPF0145 PROTEIN YBJQ"/>
    <property type="match status" value="1"/>
</dbReference>
<dbReference type="SUPFAM" id="SSF117782">
    <property type="entry name" value="YbjQ-like"/>
    <property type="match status" value="1"/>
</dbReference>
<evidence type="ECO:0000256" key="1">
    <source>
        <dbReference type="ARBA" id="ARBA00010751"/>
    </source>
</evidence>
<reference evidence="3 4" key="1">
    <citation type="submission" date="2024-08" db="EMBL/GenBank/DDBJ databases">
        <authorList>
            <person name="Lu H."/>
        </authorList>
    </citation>
    <scope>NUCLEOTIDE SEQUENCE [LARGE SCALE GENOMIC DNA]</scope>
    <source>
        <strain evidence="3 4">LYH14W</strain>
    </source>
</reference>
<evidence type="ECO:0000313" key="3">
    <source>
        <dbReference type="EMBL" id="MFG6430344.1"/>
    </source>
</evidence>
<evidence type="ECO:0000313" key="4">
    <source>
        <dbReference type="Proteomes" id="UP001606210"/>
    </source>
</evidence>
<name>A0ABW7F2K5_9BURK</name>
<evidence type="ECO:0000256" key="2">
    <source>
        <dbReference type="SAM" id="Phobius"/>
    </source>
</evidence>
<dbReference type="Proteomes" id="UP001606210">
    <property type="component" value="Unassembled WGS sequence"/>
</dbReference>
<dbReference type="InterPro" id="IPR002765">
    <property type="entry name" value="UPF0145_YbjQ-like"/>
</dbReference>
<keyword evidence="2" id="KW-1133">Transmembrane helix</keyword>
<dbReference type="PANTHER" id="PTHR34068:SF2">
    <property type="entry name" value="UPF0145 PROTEIN SCO3412"/>
    <property type="match status" value="1"/>
</dbReference>
<dbReference type="Pfam" id="PF01906">
    <property type="entry name" value="YbjQ_1"/>
    <property type="match status" value="1"/>
</dbReference>
<dbReference type="InterPro" id="IPR035439">
    <property type="entry name" value="UPF0145_dom_sf"/>
</dbReference>
<dbReference type="EMBL" id="JBIGHV010000003">
    <property type="protein sequence ID" value="MFG6430344.1"/>
    <property type="molecule type" value="Genomic_DNA"/>
</dbReference>
<dbReference type="RefSeq" id="WP_394478533.1">
    <property type="nucleotide sequence ID" value="NZ_JBIGHV010000003.1"/>
</dbReference>
<protein>
    <submittedName>
        <fullName evidence="3">YbjQ family protein</fullName>
    </submittedName>
</protein>